<gene>
    <name evidence="4" type="ORF">KXQ929_LOCUS47989</name>
</gene>
<dbReference type="Pfam" id="PF12796">
    <property type="entry name" value="Ank_2"/>
    <property type="match status" value="1"/>
</dbReference>
<feature type="non-terminal residue" evidence="4">
    <location>
        <position position="1"/>
    </location>
</feature>
<evidence type="ECO:0000256" key="1">
    <source>
        <dbReference type="ARBA" id="ARBA00022723"/>
    </source>
</evidence>
<feature type="non-terminal residue" evidence="4">
    <location>
        <position position="190"/>
    </location>
</feature>
<keyword evidence="2" id="KW-0862">Zinc</keyword>
<dbReference type="InterPro" id="IPR002110">
    <property type="entry name" value="Ankyrin_rpt"/>
</dbReference>
<dbReference type="PROSITE" id="PS50088">
    <property type="entry name" value="ANK_REPEAT"/>
    <property type="match status" value="2"/>
</dbReference>
<feature type="repeat" description="ANK" evidence="3">
    <location>
        <begin position="151"/>
        <end position="185"/>
    </location>
</feature>
<dbReference type="PANTHER" id="PTHR23180:SF160">
    <property type="entry name" value="ADP-RIBOSYLATION FACTOR GTPASE-ACTIVATING PROTEIN EFFECTOR PROTEIN 1"/>
    <property type="match status" value="1"/>
</dbReference>
<evidence type="ECO:0000313" key="5">
    <source>
        <dbReference type="Proteomes" id="UP000663868"/>
    </source>
</evidence>
<dbReference type="PANTHER" id="PTHR23180">
    <property type="entry name" value="CENTAURIN/ARF"/>
    <property type="match status" value="1"/>
</dbReference>
<evidence type="ECO:0000313" key="4">
    <source>
        <dbReference type="EMBL" id="CAF4345989.1"/>
    </source>
</evidence>
<protein>
    <submittedName>
        <fullName evidence="4">Uncharacterized protein</fullName>
    </submittedName>
</protein>
<dbReference type="EMBL" id="CAJOBB010018135">
    <property type="protein sequence ID" value="CAF4345989.1"/>
    <property type="molecule type" value="Genomic_DNA"/>
</dbReference>
<dbReference type="Proteomes" id="UP000663868">
    <property type="component" value="Unassembled WGS sequence"/>
</dbReference>
<name>A0A820KSJ3_9BILA</name>
<dbReference type="PROSITE" id="PS50297">
    <property type="entry name" value="ANK_REP_REGION"/>
    <property type="match status" value="1"/>
</dbReference>
<dbReference type="GO" id="GO:0046872">
    <property type="term" value="F:metal ion binding"/>
    <property type="evidence" value="ECO:0007669"/>
    <property type="project" value="UniProtKB-KW"/>
</dbReference>
<evidence type="ECO:0000256" key="3">
    <source>
        <dbReference type="PROSITE-ProRule" id="PRU00023"/>
    </source>
</evidence>
<dbReference type="SUPFAM" id="SSF48403">
    <property type="entry name" value="Ankyrin repeat"/>
    <property type="match status" value="1"/>
</dbReference>
<dbReference type="GO" id="GO:0005096">
    <property type="term" value="F:GTPase activator activity"/>
    <property type="evidence" value="ECO:0007669"/>
    <property type="project" value="InterPro"/>
</dbReference>
<dbReference type="AlphaFoldDB" id="A0A820KSJ3"/>
<comment type="caution">
    <text evidence="4">The sequence shown here is derived from an EMBL/GenBank/DDBJ whole genome shotgun (WGS) entry which is preliminary data.</text>
</comment>
<evidence type="ECO:0000256" key="2">
    <source>
        <dbReference type="ARBA" id="ARBA00022833"/>
    </source>
</evidence>
<dbReference type="InterPro" id="IPR036770">
    <property type="entry name" value="Ankyrin_rpt-contain_sf"/>
</dbReference>
<dbReference type="InterPro" id="IPR045258">
    <property type="entry name" value="ACAP1/2/3-like"/>
</dbReference>
<proteinExistence type="predicted"/>
<dbReference type="Gene3D" id="1.25.40.20">
    <property type="entry name" value="Ankyrin repeat-containing domain"/>
    <property type="match status" value="1"/>
</dbReference>
<reference evidence="4" key="1">
    <citation type="submission" date="2021-02" db="EMBL/GenBank/DDBJ databases">
        <authorList>
            <person name="Nowell W R."/>
        </authorList>
    </citation>
    <scope>NUCLEOTIDE SEQUENCE</scope>
</reference>
<sequence>VTRRAFIEAKYVQKAFLHPLPSASQARASTRKIKRWIIKKNSIANDTDDDTIKTPNRQLMTKRTTPSPDHETINQDNSPVIWDMNIYLYEAAHQQNVMMMLHALALGADKNFINEHDHGRTPLIQTILSRSVAAAEFLLTNNAKVNLADQNGKTPLHYATQLANKGRGPIILLLKRGADPLLKNNDGIDA</sequence>
<feature type="repeat" description="ANK" evidence="3">
    <location>
        <begin position="118"/>
        <end position="150"/>
    </location>
</feature>
<accession>A0A820KSJ3</accession>
<keyword evidence="3" id="KW-0040">ANK repeat</keyword>
<dbReference type="SMART" id="SM00248">
    <property type="entry name" value="ANK"/>
    <property type="match status" value="3"/>
</dbReference>
<keyword evidence="1" id="KW-0479">Metal-binding</keyword>
<organism evidence="4 5">
    <name type="scientific">Adineta steineri</name>
    <dbReference type="NCBI Taxonomy" id="433720"/>
    <lineage>
        <taxon>Eukaryota</taxon>
        <taxon>Metazoa</taxon>
        <taxon>Spiralia</taxon>
        <taxon>Gnathifera</taxon>
        <taxon>Rotifera</taxon>
        <taxon>Eurotatoria</taxon>
        <taxon>Bdelloidea</taxon>
        <taxon>Adinetida</taxon>
        <taxon>Adinetidae</taxon>
        <taxon>Adineta</taxon>
    </lineage>
</organism>